<dbReference type="GO" id="GO:0019148">
    <property type="term" value="F:D-cysteine desulfhydrase activity"/>
    <property type="evidence" value="ECO:0007669"/>
    <property type="project" value="TreeGrafter"/>
</dbReference>
<dbReference type="InterPro" id="IPR036052">
    <property type="entry name" value="TrpB-like_PALP_sf"/>
</dbReference>
<proteinExistence type="inferred from homology"/>
<reference evidence="7 8" key="1">
    <citation type="submission" date="2016-12" db="EMBL/GenBank/DDBJ databases">
        <title>Isolation and genomic insights into novel planktonic Zetaproteobacteria from stratified waters of the Chesapeake Bay.</title>
        <authorList>
            <person name="McAllister S.M."/>
            <person name="Kato S."/>
            <person name="Chan C.S."/>
            <person name="Chiu B.K."/>
            <person name="Field E.K."/>
        </authorList>
    </citation>
    <scope>NUCLEOTIDE SEQUENCE [LARGE SCALE GENOMIC DNA]</scope>
    <source>
        <strain evidence="7 8">CP-8</strain>
    </source>
</reference>
<accession>A0A2K8L5F9</accession>
<feature type="active site" description="Nucleophile" evidence="4">
    <location>
        <position position="63"/>
    </location>
</feature>
<dbReference type="InterPro" id="IPR001926">
    <property type="entry name" value="TrpB-like_PALP"/>
</dbReference>
<evidence type="ECO:0000259" key="6">
    <source>
        <dbReference type="Pfam" id="PF00291"/>
    </source>
</evidence>
<feature type="modified residue" description="N6-(pyridoxal phosphate)lysine" evidence="5">
    <location>
        <position position="37"/>
    </location>
</feature>
<dbReference type="SUPFAM" id="SSF53686">
    <property type="entry name" value="Tryptophan synthase beta subunit-like PLP-dependent enzymes"/>
    <property type="match status" value="1"/>
</dbReference>
<comment type="similarity">
    <text evidence="2">Belongs to the ACC deaminase/D-cysteine desulfhydrase family.</text>
</comment>
<evidence type="ECO:0000256" key="1">
    <source>
        <dbReference type="ARBA" id="ARBA00001933"/>
    </source>
</evidence>
<feature type="domain" description="Tryptophan synthase beta chain-like PALP" evidence="6">
    <location>
        <begin position="18"/>
        <end position="179"/>
    </location>
</feature>
<dbReference type="EMBL" id="CP018800">
    <property type="protein sequence ID" value="ATX81091.1"/>
    <property type="molecule type" value="Genomic_DNA"/>
</dbReference>
<evidence type="ECO:0000256" key="4">
    <source>
        <dbReference type="PIRSR" id="PIRSR006278-1"/>
    </source>
</evidence>
<dbReference type="OrthoDB" id="5291638at2"/>
<keyword evidence="3 5" id="KW-0663">Pyridoxal phosphate</keyword>
<evidence type="ECO:0000256" key="3">
    <source>
        <dbReference type="ARBA" id="ARBA00022898"/>
    </source>
</evidence>
<dbReference type="PANTHER" id="PTHR43780:SF2">
    <property type="entry name" value="1-AMINOCYCLOPROPANE-1-CARBOXYLATE DEAMINASE-RELATED"/>
    <property type="match status" value="1"/>
</dbReference>
<dbReference type="KEGG" id="mfn:Ga0123462_0213"/>
<dbReference type="PIRSF" id="PIRSF006278">
    <property type="entry name" value="ACCD_DCysDesulf"/>
    <property type="match status" value="1"/>
</dbReference>
<gene>
    <name evidence="7" type="ORF">Ga0123462_0213</name>
</gene>
<protein>
    <submittedName>
        <fullName evidence="7">1-aminocyclopropane-1-carboxylate deaminase/D-cysteine desulfhydrase, PLP-dependent ACC family</fullName>
    </submittedName>
</protein>
<dbReference type="Pfam" id="PF00291">
    <property type="entry name" value="PALP"/>
    <property type="match status" value="1"/>
</dbReference>
<evidence type="ECO:0000313" key="8">
    <source>
        <dbReference type="Proteomes" id="UP000231637"/>
    </source>
</evidence>
<sequence>MDGTAALPAPVERFMFRGREFFVKRDELIDPLLSGNKYRKLYSLMQMPAERYRRLTSYGGTQSNAMLSIAALCRQKGWQFHYTAKALPGRLKEHPTGNFKLAIELGMQLHEVSPERYHQAISDLQDSQEESELLVPQGGADPLAARGINILAEEITSWQRQMGMASLNVVTPSGTGTTAYYLACALPDLNILTTPVVGDSDYLHLQMRALGDIPDNLCIIESSKKQHFAKPYPELLSIWRELKAAGIAFDLIYGAKMWHTLMQHPALLEGPTLYIHSGGLIGNETMLNRYFHKGLI</sequence>
<evidence type="ECO:0000313" key="7">
    <source>
        <dbReference type="EMBL" id="ATX81091.1"/>
    </source>
</evidence>
<dbReference type="InterPro" id="IPR027278">
    <property type="entry name" value="ACCD_DCysDesulf"/>
</dbReference>
<dbReference type="Gene3D" id="3.40.50.1100">
    <property type="match status" value="2"/>
</dbReference>
<comment type="cofactor">
    <cofactor evidence="1">
        <name>pyridoxal 5'-phosphate</name>
        <dbReference type="ChEBI" id="CHEBI:597326"/>
    </cofactor>
</comment>
<evidence type="ECO:0000256" key="2">
    <source>
        <dbReference type="ARBA" id="ARBA00008639"/>
    </source>
</evidence>
<name>A0A2K8L5F9_9PROT</name>
<dbReference type="AlphaFoldDB" id="A0A2K8L5F9"/>
<organism evidence="7 8">
    <name type="scientific">Mariprofundus ferrinatatus</name>
    <dbReference type="NCBI Taxonomy" id="1921087"/>
    <lineage>
        <taxon>Bacteria</taxon>
        <taxon>Pseudomonadati</taxon>
        <taxon>Pseudomonadota</taxon>
        <taxon>Candidatius Mariprofundia</taxon>
        <taxon>Mariprofundales</taxon>
        <taxon>Mariprofundaceae</taxon>
        <taxon>Mariprofundus</taxon>
    </lineage>
</organism>
<dbReference type="PANTHER" id="PTHR43780">
    <property type="entry name" value="1-AMINOCYCLOPROPANE-1-CARBOXYLATE DEAMINASE-RELATED"/>
    <property type="match status" value="1"/>
</dbReference>
<keyword evidence="8" id="KW-1185">Reference proteome</keyword>
<dbReference type="Proteomes" id="UP000231637">
    <property type="component" value="Chromosome"/>
</dbReference>
<evidence type="ECO:0000256" key="5">
    <source>
        <dbReference type="PIRSR" id="PIRSR006278-2"/>
    </source>
</evidence>